<evidence type="ECO:0000313" key="1">
    <source>
        <dbReference type="EMBL" id="AAK79894.1"/>
    </source>
</evidence>
<organism evidence="1 2">
    <name type="scientific">Clostridium acetobutylicum (strain ATCC 824 / DSM 792 / JCM 1419 / IAM 19013 / LMG 5710 / NBRC 13948 / NRRL B-527 / VKM B-1787 / 2291 / W)</name>
    <dbReference type="NCBI Taxonomy" id="272562"/>
    <lineage>
        <taxon>Bacteria</taxon>
        <taxon>Bacillati</taxon>
        <taxon>Bacillota</taxon>
        <taxon>Clostridia</taxon>
        <taxon>Eubacteriales</taxon>
        <taxon>Clostridiaceae</taxon>
        <taxon>Clostridium</taxon>
    </lineage>
</organism>
<name>Q97HS6_CLOAB</name>
<protein>
    <submittedName>
        <fullName evidence="1">Uncharacterized protein</fullName>
    </submittedName>
</protein>
<gene>
    <name evidence="1" type="ordered locus">CA_C1932</name>
</gene>
<dbReference type="Proteomes" id="UP000000814">
    <property type="component" value="Chromosome"/>
</dbReference>
<dbReference type="HOGENOM" id="CLU_1529963_0_0_9"/>
<evidence type="ECO:0000313" key="2">
    <source>
        <dbReference type="Proteomes" id="UP000000814"/>
    </source>
</evidence>
<dbReference type="GeneID" id="44998421"/>
<sequence length="175" mass="20799">MRKKISASIKEQIREAYKDGMGITELSRRFGLSVYKINTVLEDIKVKNKKIDMKAFNKWMKSNADHIERSEAIEKIKTMFSIERRTAENYYMGWRREYLKSQNVKINMHVTEKNGVITAKGNNGQYLIKNNQLVLYKNEAYLNLGSIKHWNEFKQEIEKIYNYLESQQEGFKLWG</sequence>
<dbReference type="RefSeq" id="WP_010965235.1">
    <property type="nucleotide sequence ID" value="NC_003030.1"/>
</dbReference>
<dbReference type="AlphaFoldDB" id="Q97HS6"/>
<dbReference type="PATRIC" id="fig|272562.8.peg.2136"/>
<dbReference type="EMBL" id="AE001437">
    <property type="protein sequence ID" value="AAK79894.1"/>
    <property type="molecule type" value="Genomic_DNA"/>
</dbReference>
<keyword evidence="2" id="KW-1185">Reference proteome</keyword>
<dbReference type="KEGG" id="cac:CA_C1932"/>
<accession>Q97HS6</accession>
<dbReference type="PIR" id="C97138">
    <property type="entry name" value="C97138"/>
</dbReference>
<reference evidence="1 2" key="1">
    <citation type="journal article" date="2001" name="J. Bacteriol.">
        <title>Genome sequence and comparative analysis of the solvent-producing bacterium Clostridium acetobutylicum.</title>
        <authorList>
            <person name="Nolling J."/>
            <person name="Breton G."/>
            <person name="Omelchenko M.V."/>
            <person name="Makarova K.S."/>
            <person name="Zeng Q."/>
            <person name="Gibson R."/>
            <person name="Lee H.M."/>
            <person name="Dubois J."/>
            <person name="Qiu D."/>
            <person name="Hitti J."/>
            <person name="Wolf Y.I."/>
            <person name="Tatusov R.L."/>
            <person name="Sabathe F."/>
            <person name="Doucette-Stamm L."/>
            <person name="Soucaille P."/>
            <person name="Daly M.J."/>
            <person name="Bennett G.N."/>
            <person name="Koonin E.V."/>
            <person name="Smith D.R."/>
        </authorList>
    </citation>
    <scope>NUCLEOTIDE SEQUENCE [LARGE SCALE GENOMIC DNA]</scope>
    <source>
        <strain evidence="2">ATCC 824 / DSM 792 / JCM 1419 / LMG 5710 / VKM B-1787</strain>
    </source>
</reference>
<dbReference type="STRING" id="272562.CA_C1932"/>
<proteinExistence type="predicted"/>